<protein>
    <submittedName>
        <fullName evidence="1">Uncharacterized protein</fullName>
    </submittedName>
</protein>
<comment type="caution">
    <text evidence="1">The sequence shown here is derived from an EMBL/GenBank/DDBJ whole genome shotgun (WGS) entry which is preliminary data.</text>
</comment>
<dbReference type="Proteomes" id="UP000499080">
    <property type="component" value="Unassembled WGS sequence"/>
</dbReference>
<dbReference type="AlphaFoldDB" id="A0A4Y2K912"/>
<proteinExistence type="predicted"/>
<reference evidence="1 2" key="1">
    <citation type="journal article" date="2019" name="Sci. Rep.">
        <title>Orb-weaving spider Araneus ventricosus genome elucidates the spidroin gene catalogue.</title>
        <authorList>
            <person name="Kono N."/>
            <person name="Nakamura H."/>
            <person name="Ohtoshi R."/>
            <person name="Moran D.A.P."/>
            <person name="Shinohara A."/>
            <person name="Yoshida Y."/>
            <person name="Fujiwara M."/>
            <person name="Mori M."/>
            <person name="Tomita M."/>
            <person name="Arakawa K."/>
        </authorList>
    </citation>
    <scope>NUCLEOTIDE SEQUENCE [LARGE SCALE GENOMIC DNA]</scope>
</reference>
<name>A0A4Y2K912_ARAVE</name>
<evidence type="ECO:0000313" key="2">
    <source>
        <dbReference type="Proteomes" id="UP000499080"/>
    </source>
</evidence>
<keyword evidence="2" id="KW-1185">Reference proteome</keyword>
<evidence type="ECO:0000313" key="1">
    <source>
        <dbReference type="EMBL" id="GBM98767.1"/>
    </source>
</evidence>
<accession>A0A4Y2K912</accession>
<sequence length="96" mass="11363">MGWGERRVFLEFEQCQLSLWFLRRGGEFPLSLKEELGRSRILRFLYSNGLRNQKVKQKNKTLYGENTHLQPTSHLEFFPQISRLGVAKLVLLQEIL</sequence>
<gene>
    <name evidence="1" type="ORF">AVEN_73192_1</name>
</gene>
<organism evidence="1 2">
    <name type="scientific">Araneus ventricosus</name>
    <name type="common">Orbweaver spider</name>
    <name type="synonym">Epeira ventricosa</name>
    <dbReference type="NCBI Taxonomy" id="182803"/>
    <lineage>
        <taxon>Eukaryota</taxon>
        <taxon>Metazoa</taxon>
        <taxon>Ecdysozoa</taxon>
        <taxon>Arthropoda</taxon>
        <taxon>Chelicerata</taxon>
        <taxon>Arachnida</taxon>
        <taxon>Araneae</taxon>
        <taxon>Araneomorphae</taxon>
        <taxon>Entelegynae</taxon>
        <taxon>Araneoidea</taxon>
        <taxon>Araneidae</taxon>
        <taxon>Araneus</taxon>
    </lineage>
</organism>
<dbReference type="EMBL" id="BGPR01004354">
    <property type="protein sequence ID" value="GBM98767.1"/>
    <property type="molecule type" value="Genomic_DNA"/>
</dbReference>